<evidence type="ECO:0000256" key="2">
    <source>
        <dbReference type="ARBA" id="ARBA00023163"/>
    </source>
</evidence>
<feature type="region of interest" description="Disordered" evidence="4">
    <location>
        <begin position="284"/>
        <end position="303"/>
    </location>
</feature>
<dbReference type="EMBL" id="CAKXAJ010025136">
    <property type="protein sequence ID" value="CAH2235563.1"/>
    <property type="molecule type" value="Genomic_DNA"/>
</dbReference>
<organism evidence="6 7">
    <name type="scientific">Pararge aegeria aegeria</name>
    <dbReference type="NCBI Taxonomy" id="348720"/>
    <lineage>
        <taxon>Eukaryota</taxon>
        <taxon>Metazoa</taxon>
        <taxon>Ecdysozoa</taxon>
        <taxon>Arthropoda</taxon>
        <taxon>Hexapoda</taxon>
        <taxon>Insecta</taxon>
        <taxon>Pterygota</taxon>
        <taxon>Neoptera</taxon>
        <taxon>Endopterygota</taxon>
        <taxon>Lepidoptera</taxon>
        <taxon>Glossata</taxon>
        <taxon>Ditrysia</taxon>
        <taxon>Papilionoidea</taxon>
        <taxon>Nymphalidae</taxon>
        <taxon>Satyrinae</taxon>
        <taxon>Satyrini</taxon>
        <taxon>Parargina</taxon>
        <taxon>Pararge</taxon>
    </lineage>
</organism>
<dbReference type="AlphaFoldDB" id="A0A8S4RE49"/>
<evidence type="ECO:0000313" key="7">
    <source>
        <dbReference type="Proteomes" id="UP000838756"/>
    </source>
</evidence>
<proteinExistence type="predicted"/>
<dbReference type="OrthoDB" id="338531at2759"/>
<keyword evidence="7" id="KW-1185">Reference proteome</keyword>
<gene>
    <name evidence="6" type="primary">jg9252</name>
    <name evidence="6" type="ORF">PAEG_LOCUS13191</name>
</gene>
<accession>A0A8S4RE49</accession>
<dbReference type="InterPro" id="IPR013087">
    <property type="entry name" value="Znf_C2H2_type"/>
</dbReference>
<dbReference type="PROSITE" id="PS00028">
    <property type="entry name" value="ZINC_FINGER_C2H2_1"/>
    <property type="match status" value="1"/>
</dbReference>
<protein>
    <submittedName>
        <fullName evidence="6">Jg9252 protein</fullName>
    </submittedName>
</protein>
<keyword evidence="3" id="KW-0539">Nucleus</keyword>
<feature type="domain" description="C2H2-type" evidence="5">
    <location>
        <begin position="313"/>
        <end position="336"/>
    </location>
</feature>
<dbReference type="Gene3D" id="3.30.160.60">
    <property type="entry name" value="Classic Zinc Finger"/>
    <property type="match status" value="1"/>
</dbReference>
<evidence type="ECO:0000313" key="6">
    <source>
        <dbReference type="EMBL" id="CAH2235563.1"/>
    </source>
</evidence>
<sequence>MDVQNLIASQSGQIILQEKQMPTQATQFMQQPMQIIATPSNSQGGLSYITQNIPGNMMQKTIIFVQGTGGGPLTLTVNNPSGLDEATLNSLIAQATEAITQQQIIQNSGVIQSTQRVINTPQITPSQQPIITTQPQPHKAQIVNQASQQQIVVTQKQPPALISTSNNNQIIGNQMVGSNQQIIQGNQQLMQGNQQIIAVSNNQQIIMNAPMKQGVHRVIQPPQRSQVTSVPVTSASSTCEIKSGTIQSKKSQQPVMRQVITRQPVMVGNTKIGDKEMVISQPVTETKPPPLTKTVTPPPMSLPPGVEDTPWICHWRGCGKIFLNASEVFSHAARTHCPNTAGGEAPCMWLDCDRVPRRTFALLNHLTDKHCSPHALKAIFNSRRHIAAEAEANKPVSVGYPPNAALAALNKHATDTMNPRELMDENEGPVTKSIRLTAALILRNIVIYSNTGRRLLRSFEAHLAVIALSNVEASRTIAQVLYDMNNI</sequence>
<dbReference type="InterPro" id="IPR052406">
    <property type="entry name" value="Chromatin_Remodeling_Comp"/>
</dbReference>
<dbReference type="PANTHER" id="PTHR22970">
    <property type="entry name" value="AT-RICH INTERACTIVE DOMAIN-CONTAINING PROTEIN 2"/>
    <property type="match status" value="1"/>
</dbReference>
<feature type="compositionally biased region" description="Pro residues" evidence="4">
    <location>
        <begin position="287"/>
        <end position="302"/>
    </location>
</feature>
<dbReference type="Proteomes" id="UP000838756">
    <property type="component" value="Unassembled WGS sequence"/>
</dbReference>
<comment type="caution">
    <text evidence="6">The sequence shown here is derived from an EMBL/GenBank/DDBJ whole genome shotgun (WGS) entry which is preliminary data.</text>
</comment>
<reference evidence="6" key="1">
    <citation type="submission" date="2022-03" db="EMBL/GenBank/DDBJ databases">
        <authorList>
            <person name="Lindestad O."/>
        </authorList>
    </citation>
    <scope>NUCLEOTIDE SEQUENCE</scope>
</reference>
<dbReference type="SMART" id="SM00355">
    <property type="entry name" value="ZnF_C2H2"/>
    <property type="match status" value="2"/>
</dbReference>
<evidence type="ECO:0000256" key="3">
    <source>
        <dbReference type="ARBA" id="ARBA00023242"/>
    </source>
</evidence>
<keyword evidence="2" id="KW-0804">Transcription</keyword>
<dbReference type="PANTHER" id="PTHR22970:SF14">
    <property type="entry name" value="AT-RICH INTERACTIVE DOMAIN-CONTAINING PROTEIN 2"/>
    <property type="match status" value="1"/>
</dbReference>
<evidence type="ECO:0000256" key="1">
    <source>
        <dbReference type="ARBA" id="ARBA00023015"/>
    </source>
</evidence>
<keyword evidence="1" id="KW-0805">Transcription regulation</keyword>
<evidence type="ECO:0000259" key="5">
    <source>
        <dbReference type="PROSITE" id="PS00028"/>
    </source>
</evidence>
<evidence type="ECO:0000256" key="4">
    <source>
        <dbReference type="SAM" id="MobiDB-lite"/>
    </source>
</evidence>
<name>A0A8S4RE49_9NEOP</name>